<dbReference type="KEGG" id="dfn:CVE23_15715"/>
<evidence type="ECO:0000313" key="2">
    <source>
        <dbReference type="Proteomes" id="UP000231901"/>
    </source>
</evidence>
<dbReference type="AlphaFoldDB" id="A0A2K8QQI6"/>
<sequence length="343" mass="37830">MLKYTKEQQALILNARRRWDMMQRNMAAQHGFAVNDANGQFIAYDNLVGNASVLPKDVWGEWDRSAITVQRDVLAVFNDLAASVSRPMALGKIVHYFMTLSDSGDVNISLDGRGKAKTDQPVMDYEGTPLPIIDSELSFGWRQMLAAQTEGYSLDSDAITNHQRKIAEKLEDLVLNGDSTINVSGSTIFGLRNAPYRATGVHGLVLKGATGAQWVGVITDLINLLHTQNYYAPVTIYLNYSDWFYTTVTDYAANYSKTISTRIMEIPGVAALVPASKVPANELLGVVKRPDVVQILNGMPLTMRPKARQNPEDDYVFTVLAAASPQFKHDHNGQAGYVQVTNA</sequence>
<proteinExistence type="predicted"/>
<organism evidence="1 2">
    <name type="scientific">Dickeya fangzhongdai</name>
    <dbReference type="NCBI Taxonomy" id="1778540"/>
    <lineage>
        <taxon>Bacteria</taxon>
        <taxon>Pseudomonadati</taxon>
        <taxon>Pseudomonadota</taxon>
        <taxon>Gammaproteobacteria</taxon>
        <taxon>Enterobacterales</taxon>
        <taxon>Pectobacteriaceae</taxon>
        <taxon>Dickeya</taxon>
    </lineage>
</organism>
<keyword evidence="1" id="KW-0560">Oxidoreductase</keyword>
<name>A0A2K8QQI6_9GAMM</name>
<keyword evidence="2" id="KW-1185">Reference proteome</keyword>
<accession>A0A2K8QQI6</accession>
<dbReference type="Gene3D" id="3.30.2400.30">
    <property type="match status" value="1"/>
</dbReference>
<gene>
    <name evidence="1" type="ORF">CVE23_15715</name>
</gene>
<dbReference type="GeneID" id="66565772"/>
<protein>
    <submittedName>
        <fullName evidence="1">Encapsulating for peroxidase</fullName>
    </submittedName>
</protein>
<dbReference type="Proteomes" id="UP000231901">
    <property type="component" value="Chromosome"/>
</dbReference>
<dbReference type="Pfam" id="PF19774">
    <property type="entry name" value="DUF6260"/>
    <property type="match status" value="1"/>
</dbReference>
<dbReference type="RefSeq" id="WP_100849890.1">
    <property type="nucleotide sequence ID" value="NZ_BMJF01000006.1"/>
</dbReference>
<evidence type="ECO:0000313" key="1">
    <source>
        <dbReference type="EMBL" id="ATZ95298.1"/>
    </source>
</evidence>
<dbReference type="InterPro" id="IPR046227">
    <property type="entry name" value="DUF6260"/>
</dbReference>
<dbReference type="EMBL" id="CP025003">
    <property type="protein sequence ID" value="ATZ95298.1"/>
    <property type="molecule type" value="Genomic_DNA"/>
</dbReference>
<dbReference type="GO" id="GO:0004601">
    <property type="term" value="F:peroxidase activity"/>
    <property type="evidence" value="ECO:0007669"/>
    <property type="project" value="UniProtKB-KW"/>
</dbReference>
<reference evidence="2" key="1">
    <citation type="journal article" date="2018" name="Genome Announc.">
        <title>Complete genome sequence of a Dickeya fangzhongdai type strain causing bleeding canker of pear tree trunks.</title>
        <authorList>
            <person name="Zhao Y."/>
            <person name="Tian Y."/>
            <person name="Li X."/>
            <person name="Hu B."/>
        </authorList>
    </citation>
    <scope>NUCLEOTIDE SEQUENCE [LARGE SCALE GENOMIC DNA]</scope>
    <source>
        <strain evidence="2">DSM 101947</strain>
    </source>
</reference>
<keyword evidence="1" id="KW-0575">Peroxidase</keyword>